<dbReference type="GeneID" id="13292148"/>
<keyword evidence="4 6" id="KW-1133">Transmembrane helix</keyword>
<dbReference type="Gene3D" id="1.20.1250.20">
    <property type="entry name" value="MFS general substrate transporter like domains"/>
    <property type="match status" value="2"/>
</dbReference>
<dbReference type="InParanoid" id="E4ZGG6"/>
<feature type="transmembrane region" description="Helical" evidence="6">
    <location>
        <begin position="44"/>
        <end position="62"/>
    </location>
</feature>
<evidence type="ECO:0000313" key="9">
    <source>
        <dbReference type="Proteomes" id="UP000002668"/>
    </source>
</evidence>
<feature type="transmembrane region" description="Helical" evidence="6">
    <location>
        <begin position="384"/>
        <end position="405"/>
    </location>
</feature>
<dbReference type="OrthoDB" id="2962993at2759"/>
<keyword evidence="2" id="KW-0813">Transport</keyword>
<dbReference type="EMBL" id="FP929064">
    <property type="protein sequence ID" value="CBX90386.1"/>
    <property type="molecule type" value="Genomic_DNA"/>
</dbReference>
<keyword evidence="3 6" id="KW-0812">Transmembrane</keyword>
<dbReference type="eggNOG" id="KOG2533">
    <property type="taxonomic scope" value="Eukaryota"/>
</dbReference>
<dbReference type="HOGENOM" id="CLU_001265_0_1_1"/>
<feature type="transmembrane region" description="Helical" evidence="6">
    <location>
        <begin position="172"/>
        <end position="193"/>
    </location>
</feature>
<name>E4ZGG6_LEPMJ</name>
<feature type="transmembrane region" description="Helical" evidence="6">
    <location>
        <begin position="451"/>
        <end position="473"/>
    </location>
</feature>
<evidence type="ECO:0000313" key="8">
    <source>
        <dbReference type="EMBL" id="CBX90386.1"/>
    </source>
</evidence>
<dbReference type="GO" id="GO:0016020">
    <property type="term" value="C:membrane"/>
    <property type="evidence" value="ECO:0007669"/>
    <property type="project" value="UniProtKB-SubCell"/>
</dbReference>
<feature type="transmembrane region" description="Helical" evidence="6">
    <location>
        <begin position="276"/>
        <end position="294"/>
    </location>
</feature>
<evidence type="ECO:0000256" key="1">
    <source>
        <dbReference type="ARBA" id="ARBA00004141"/>
    </source>
</evidence>
<organism evidence="8 9">
    <name type="scientific">Leptosphaeria maculans (strain JN3 / isolate v23.1.3 / race Av1-4-5-6-7-8)</name>
    <name type="common">Blackleg fungus</name>
    <name type="synonym">Phoma lingam</name>
    <dbReference type="NCBI Taxonomy" id="985895"/>
    <lineage>
        <taxon>Eukaryota</taxon>
        <taxon>Fungi</taxon>
        <taxon>Dikarya</taxon>
        <taxon>Ascomycota</taxon>
        <taxon>Pezizomycotina</taxon>
        <taxon>Dothideomycetes</taxon>
        <taxon>Pleosporomycetidae</taxon>
        <taxon>Pleosporales</taxon>
        <taxon>Pleosporineae</taxon>
        <taxon>Leptosphaeriaceae</taxon>
        <taxon>Plenodomus</taxon>
        <taxon>Plenodomus lingam/Leptosphaeria maculans species complex</taxon>
    </lineage>
</organism>
<sequence>MLCPSHNVDLKAAGTTRIEEAVTNDPTIDLELDKRLNRKFDMHILPWLFGIWLFSFIDRSNIGNARIAGLATDLNMATGTKFNVALLVFYIPYILVDVPSNMLVKRLRAGVYLPTLITAWGLVCTFMGFMKSYAALIVCRLLLGLCEGGILGGVIIYLAFFYRRSDMLVRSGVFYCAAPLSGAFGGLLASGLANIEVGGYRRWPWIFFIEGAATVIFGGICFFFLPDTPASAGFLTDGEKDWALRRMRLDAHGSTSVDVNEEKASWSWVKMALKAPQTYLCSFIWFFLLIPLYVRLSRGLASHITYTHQSFSLFLPSIISGMGYASTTAQLFTVPPNMAAFLTVLLTAYLSDRWGYRGYFIIGGCVLGIVGYTMMLVAKTNAVRYAGTFLIAIGVFQGSPMLMGWASNNMAPHYVRAVGIGVVISIANCSAFLGTFIYLQRDAPKYALGHAISLGALVITIVLSVVQIAYLSWENKKRERGDRDDRLLQDGGEKLGHLHPNFRYTL</sequence>
<feature type="transmembrane region" description="Helical" evidence="6">
    <location>
        <begin position="205"/>
        <end position="225"/>
    </location>
</feature>
<feature type="transmembrane region" description="Helical" evidence="6">
    <location>
        <begin position="74"/>
        <end position="95"/>
    </location>
</feature>
<feature type="domain" description="Major facilitator superfamily (MFS) profile" evidence="7">
    <location>
        <begin position="44"/>
        <end position="476"/>
    </location>
</feature>
<evidence type="ECO:0000259" key="7">
    <source>
        <dbReference type="PROSITE" id="PS50850"/>
    </source>
</evidence>
<proteinExistence type="predicted"/>
<dbReference type="InterPro" id="IPR020846">
    <property type="entry name" value="MFS_dom"/>
</dbReference>
<dbReference type="PANTHER" id="PTHR43791">
    <property type="entry name" value="PERMEASE-RELATED"/>
    <property type="match status" value="1"/>
</dbReference>
<evidence type="ECO:0000256" key="5">
    <source>
        <dbReference type="ARBA" id="ARBA00023136"/>
    </source>
</evidence>
<feature type="transmembrane region" description="Helical" evidence="6">
    <location>
        <begin position="306"/>
        <end position="325"/>
    </location>
</feature>
<dbReference type="FunFam" id="1.20.1250.20:FF:000018">
    <property type="entry name" value="MFS transporter permease"/>
    <property type="match status" value="1"/>
</dbReference>
<keyword evidence="5 6" id="KW-0472">Membrane</keyword>
<protein>
    <submittedName>
        <fullName evidence="8">Similar to MFS transporter</fullName>
    </submittedName>
</protein>
<reference evidence="9" key="1">
    <citation type="journal article" date="2011" name="Nat. Commun.">
        <title>Effector diversification within compartments of the Leptosphaeria maculans genome affected by Repeat-Induced Point mutations.</title>
        <authorList>
            <person name="Rouxel T."/>
            <person name="Grandaubert J."/>
            <person name="Hane J.K."/>
            <person name="Hoede C."/>
            <person name="van de Wouw A.P."/>
            <person name="Couloux A."/>
            <person name="Dominguez V."/>
            <person name="Anthouard V."/>
            <person name="Bally P."/>
            <person name="Bourras S."/>
            <person name="Cozijnsen A.J."/>
            <person name="Ciuffetti L.M."/>
            <person name="Degrave A."/>
            <person name="Dilmaghani A."/>
            <person name="Duret L."/>
            <person name="Fudal I."/>
            <person name="Goodwin S.B."/>
            <person name="Gout L."/>
            <person name="Glaser N."/>
            <person name="Linglin J."/>
            <person name="Kema G.H.J."/>
            <person name="Lapalu N."/>
            <person name="Lawrence C.B."/>
            <person name="May K."/>
            <person name="Meyer M."/>
            <person name="Ollivier B."/>
            <person name="Poulain J."/>
            <person name="Schoch C.L."/>
            <person name="Simon A."/>
            <person name="Spatafora J.W."/>
            <person name="Stachowiak A."/>
            <person name="Turgeon B.G."/>
            <person name="Tyler B.M."/>
            <person name="Vincent D."/>
            <person name="Weissenbach J."/>
            <person name="Amselem J."/>
            <person name="Quesneville H."/>
            <person name="Oliver R.P."/>
            <person name="Wincker P."/>
            <person name="Balesdent M.-H."/>
            <person name="Howlett B.J."/>
        </authorList>
    </citation>
    <scope>NUCLEOTIDE SEQUENCE [LARGE SCALE GENOMIC DNA]</scope>
    <source>
        <strain evidence="9">JN3 / isolate v23.1.3 / race Av1-4-5-6-7-8</strain>
    </source>
</reference>
<feature type="transmembrane region" description="Helical" evidence="6">
    <location>
        <begin position="141"/>
        <end position="160"/>
    </location>
</feature>
<dbReference type="GO" id="GO:0022857">
    <property type="term" value="F:transmembrane transporter activity"/>
    <property type="evidence" value="ECO:0007669"/>
    <property type="project" value="InterPro"/>
</dbReference>
<evidence type="ECO:0000256" key="3">
    <source>
        <dbReference type="ARBA" id="ARBA00022692"/>
    </source>
</evidence>
<dbReference type="FunFam" id="1.20.1250.20:FF:000013">
    <property type="entry name" value="MFS general substrate transporter"/>
    <property type="match status" value="1"/>
</dbReference>
<dbReference type="PROSITE" id="PS50850">
    <property type="entry name" value="MFS"/>
    <property type="match status" value="1"/>
</dbReference>
<dbReference type="Pfam" id="PF07690">
    <property type="entry name" value="MFS_1"/>
    <property type="match status" value="1"/>
</dbReference>
<dbReference type="InterPro" id="IPR036259">
    <property type="entry name" value="MFS_trans_sf"/>
</dbReference>
<feature type="transmembrane region" description="Helical" evidence="6">
    <location>
        <begin position="358"/>
        <end position="378"/>
    </location>
</feature>
<dbReference type="InterPro" id="IPR011701">
    <property type="entry name" value="MFS"/>
</dbReference>
<dbReference type="Proteomes" id="UP000002668">
    <property type="component" value="Genome"/>
</dbReference>
<feature type="transmembrane region" description="Helical" evidence="6">
    <location>
        <begin position="107"/>
        <end position="129"/>
    </location>
</feature>
<feature type="transmembrane region" description="Helical" evidence="6">
    <location>
        <begin position="417"/>
        <end position="439"/>
    </location>
</feature>
<dbReference type="PANTHER" id="PTHR43791:SF5">
    <property type="entry name" value="MAJOR FACILITATOR SUPERFAMILY (MFS) PROFILE DOMAIN-CONTAINING PROTEIN"/>
    <property type="match status" value="1"/>
</dbReference>
<comment type="subcellular location">
    <subcellularLocation>
        <location evidence="1">Membrane</location>
        <topology evidence="1">Multi-pass membrane protein</topology>
    </subcellularLocation>
</comment>
<evidence type="ECO:0000256" key="2">
    <source>
        <dbReference type="ARBA" id="ARBA00022448"/>
    </source>
</evidence>
<dbReference type="AlphaFoldDB" id="E4ZGG6"/>
<keyword evidence="9" id="KW-1185">Reference proteome</keyword>
<gene>
    <name evidence="8" type="ORF">LEMA_P065120.1</name>
</gene>
<dbReference type="OMA" id="GTFIYLQ"/>
<dbReference type="VEuPathDB" id="FungiDB:LEMA_P065120.1"/>
<dbReference type="STRING" id="985895.E4ZGG6"/>
<evidence type="ECO:0000256" key="4">
    <source>
        <dbReference type="ARBA" id="ARBA00022989"/>
    </source>
</evidence>
<dbReference type="SUPFAM" id="SSF103473">
    <property type="entry name" value="MFS general substrate transporter"/>
    <property type="match status" value="1"/>
</dbReference>
<evidence type="ECO:0000256" key="6">
    <source>
        <dbReference type="SAM" id="Phobius"/>
    </source>
</evidence>
<accession>E4ZGG6</accession>